<sequence>MAGDIPQPGTQKPKVNNSIPSILGHSSPDNMAAVPFAPAPASLGNRKRKADEYPAGESGTQSYDPHYPQYSPRKRSSGPIVPEPLILDPPASSPALSAPQLSLPDIPEVITNESLDALLASLLPPLLPPAPSSMLSVPQLPLLDIPLGGFPSFVEPEEDITNKTVDALLASPLPPVPSLALPSSQLPLSDIPLGGFSSFVEPQVDSTDEFHLPPLLPPLPPSPLLRPVPSDLSVPQPLLPCLPLGAFESSLQSQEEEVPLKVITSVLHLGEEADPLEGCVAPAQLPEEAASAGESTSFIQPHEGEVYVESFEVFPQPQEEEEVPSTPPTPEYPQGQPDAATGAFTAVFRSVVDPAIIVAQIEDIVRRTTAAFAGWLTYHKNCHSVEVFKAGRLAEGGMEWIFDCELYLEDEFVMDTRCDFSANSKI</sequence>
<accession>A0A370TTW3</accession>
<dbReference type="Proteomes" id="UP000254866">
    <property type="component" value="Unassembled WGS sequence"/>
</dbReference>
<gene>
    <name evidence="2" type="ORF">BP5553_03312</name>
</gene>
<feature type="region of interest" description="Disordered" evidence="1">
    <location>
        <begin position="315"/>
        <end position="337"/>
    </location>
</feature>
<feature type="compositionally biased region" description="Low complexity" evidence="1">
    <location>
        <begin position="84"/>
        <end position="99"/>
    </location>
</feature>
<dbReference type="GeneID" id="43596161"/>
<proteinExistence type="predicted"/>
<evidence type="ECO:0000313" key="3">
    <source>
        <dbReference type="Proteomes" id="UP000254866"/>
    </source>
</evidence>
<reference evidence="2 3" key="1">
    <citation type="journal article" date="2018" name="IMA Fungus">
        <title>IMA Genome-F 9: Draft genome sequence of Annulohypoxylon stygium, Aspergillus mulundensis, Berkeleyomyces basicola (syn. Thielaviopsis basicola), Ceratocystis smalleyi, two Cercospora beticola strains, Coleophoma cylindrospora, Fusarium fracticaudum, Phialophora cf. hyalina, and Morchella septimelata.</title>
        <authorList>
            <person name="Wingfield B.D."/>
            <person name="Bills G.F."/>
            <person name="Dong Y."/>
            <person name="Huang W."/>
            <person name="Nel W.J."/>
            <person name="Swalarsk-Parry B.S."/>
            <person name="Vaghefi N."/>
            <person name="Wilken P.M."/>
            <person name="An Z."/>
            <person name="de Beer Z.W."/>
            <person name="De Vos L."/>
            <person name="Chen L."/>
            <person name="Duong T.A."/>
            <person name="Gao Y."/>
            <person name="Hammerbacher A."/>
            <person name="Kikkert J.R."/>
            <person name="Li Y."/>
            <person name="Li H."/>
            <person name="Li K."/>
            <person name="Li Q."/>
            <person name="Liu X."/>
            <person name="Ma X."/>
            <person name="Naidoo K."/>
            <person name="Pethybridge S.J."/>
            <person name="Sun J."/>
            <person name="Steenkamp E.T."/>
            <person name="van der Nest M.A."/>
            <person name="van Wyk S."/>
            <person name="Wingfield M.J."/>
            <person name="Xiong C."/>
            <person name="Yue Q."/>
            <person name="Zhang X."/>
        </authorList>
    </citation>
    <scope>NUCLEOTIDE SEQUENCE [LARGE SCALE GENOMIC DNA]</scope>
    <source>
        <strain evidence="2 3">BP 5553</strain>
    </source>
</reference>
<organism evidence="2 3">
    <name type="scientific">Venustampulla echinocandica</name>
    <dbReference type="NCBI Taxonomy" id="2656787"/>
    <lineage>
        <taxon>Eukaryota</taxon>
        <taxon>Fungi</taxon>
        <taxon>Dikarya</taxon>
        <taxon>Ascomycota</taxon>
        <taxon>Pezizomycotina</taxon>
        <taxon>Leotiomycetes</taxon>
        <taxon>Helotiales</taxon>
        <taxon>Pleuroascaceae</taxon>
        <taxon>Venustampulla</taxon>
    </lineage>
</organism>
<keyword evidence="3" id="KW-1185">Reference proteome</keyword>
<name>A0A370TTW3_9HELO</name>
<dbReference type="RefSeq" id="XP_031871628.1">
    <property type="nucleotide sequence ID" value="XM_032011935.1"/>
</dbReference>
<protein>
    <submittedName>
        <fullName evidence="2">Uncharacterized protein</fullName>
    </submittedName>
</protein>
<feature type="region of interest" description="Disordered" evidence="1">
    <location>
        <begin position="1"/>
        <end position="99"/>
    </location>
</feature>
<evidence type="ECO:0000256" key="1">
    <source>
        <dbReference type="SAM" id="MobiDB-lite"/>
    </source>
</evidence>
<dbReference type="EMBL" id="NPIC01000002">
    <property type="protein sequence ID" value="RDL38972.1"/>
    <property type="molecule type" value="Genomic_DNA"/>
</dbReference>
<feature type="compositionally biased region" description="Polar residues" evidence="1">
    <location>
        <begin position="8"/>
        <end position="20"/>
    </location>
</feature>
<dbReference type="AlphaFoldDB" id="A0A370TTW3"/>
<evidence type="ECO:0000313" key="2">
    <source>
        <dbReference type="EMBL" id="RDL38972.1"/>
    </source>
</evidence>
<comment type="caution">
    <text evidence="2">The sequence shown here is derived from an EMBL/GenBank/DDBJ whole genome shotgun (WGS) entry which is preliminary data.</text>
</comment>